<dbReference type="KEGG" id="ccal:108626099"/>
<protein>
    <submittedName>
        <fullName evidence="4">Uncharacterized protein LOC108626099</fullName>
    </submittedName>
</protein>
<sequence>MNVSTSTTDDLEDARSKGDLPRSERIEQLMLEERRLSEANEKIRKQLKHYEKRYEKALKKKVKAMKMHLEDGQQKLEVIKQRCQELDKALDANPYKVGRARKTGKQPKVNKSVIKVRTMKPKQFRQTTLPITKQIKIKISRNEGNREMHFVNESNSTGNGPLSRNAFTDLVKIVQPVTVNTRECRIMLQRLTEEQMKLYKNQKQPDQTPKKRKRQTPQKVNEDRLSIIQPKWHIKIPKSVFEESQREIVDTSLDPVTGSNDTI</sequence>
<organism evidence="3 4">
    <name type="scientific">Ceratina calcarata</name>
    <dbReference type="NCBI Taxonomy" id="156304"/>
    <lineage>
        <taxon>Eukaryota</taxon>
        <taxon>Metazoa</taxon>
        <taxon>Ecdysozoa</taxon>
        <taxon>Arthropoda</taxon>
        <taxon>Hexapoda</taxon>
        <taxon>Insecta</taxon>
        <taxon>Pterygota</taxon>
        <taxon>Neoptera</taxon>
        <taxon>Endopterygota</taxon>
        <taxon>Hymenoptera</taxon>
        <taxon>Apocrita</taxon>
        <taxon>Aculeata</taxon>
        <taxon>Apoidea</taxon>
        <taxon>Anthophila</taxon>
        <taxon>Apidae</taxon>
        <taxon>Ceratina</taxon>
        <taxon>Zadontomerus</taxon>
    </lineage>
</organism>
<dbReference type="AlphaFoldDB" id="A0AAJ7J1S8"/>
<feature type="compositionally biased region" description="Basic and acidic residues" evidence="2">
    <location>
        <begin position="13"/>
        <end position="26"/>
    </location>
</feature>
<feature type="region of interest" description="Disordered" evidence="2">
    <location>
        <begin position="199"/>
        <end position="226"/>
    </location>
</feature>
<feature type="region of interest" description="Disordered" evidence="2">
    <location>
        <begin position="1"/>
        <end position="26"/>
    </location>
</feature>
<reference evidence="4" key="1">
    <citation type="submission" date="2025-08" db="UniProtKB">
        <authorList>
            <consortium name="RefSeq"/>
        </authorList>
    </citation>
    <scope>IDENTIFICATION</scope>
    <source>
        <tissue evidence="4">Whole body</tissue>
    </source>
</reference>
<keyword evidence="3" id="KW-1185">Reference proteome</keyword>
<evidence type="ECO:0000256" key="1">
    <source>
        <dbReference type="SAM" id="Coils"/>
    </source>
</evidence>
<dbReference type="RefSeq" id="XP_017882039.1">
    <property type="nucleotide sequence ID" value="XM_018026550.2"/>
</dbReference>
<keyword evidence="1" id="KW-0175">Coiled coil</keyword>
<dbReference type="Proteomes" id="UP000694925">
    <property type="component" value="Unplaced"/>
</dbReference>
<name>A0AAJ7J1S8_9HYME</name>
<evidence type="ECO:0000313" key="4">
    <source>
        <dbReference type="RefSeq" id="XP_017882039.1"/>
    </source>
</evidence>
<proteinExistence type="predicted"/>
<evidence type="ECO:0000313" key="3">
    <source>
        <dbReference type="Proteomes" id="UP000694925"/>
    </source>
</evidence>
<accession>A0AAJ7J1S8</accession>
<feature type="coiled-coil region" evidence="1">
    <location>
        <begin position="26"/>
        <end position="89"/>
    </location>
</feature>
<dbReference type="GeneID" id="108626099"/>
<gene>
    <name evidence="4" type="primary">LOC108626099</name>
</gene>
<evidence type="ECO:0000256" key="2">
    <source>
        <dbReference type="SAM" id="MobiDB-lite"/>
    </source>
</evidence>